<accession>A0A813R2V6</accession>
<dbReference type="InterPro" id="IPR043504">
    <property type="entry name" value="Peptidase_S1_PA_chymotrypsin"/>
</dbReference>
<keyword evidence="1" id="KW-1015">Disulfide bond</keyword>
<evidence type="ECO:0000256" key="2">
    <source>
        <dbReference type="SAM" id="SignalP"/>
    </source>
</evidence>
<dbReference type="OrthoDB" id="425190at2759"/>
<evidence type="ECO:0000313" key="5">
    <source>
        <dbReference type="EMBL" id="CAF0777700.1"/>
    </source>
</evidence>
<dbReference type="PROSITE" id="PS50240">
    <property type="entry name" value="TRYPSIN_DOM"/>
    <property type="match status" value="1"/>
</dbReference>
<feature type="signal peptide" evidence="2">
    <location>
        <begin position="1"/>
        <end position="21"/>
    </location>
</feature>
<evidence type="ECO:0000313" key="6">
    <source>
        <dbReference type="EMBL" id="CAF0908707.1"/>
    </source>
</evidence>
<comment type="caution">
    <text evidence="5">The sequence shown here is derived from an EMBL/GenBank/DDBJ whole genome shotgun (WGS) entry which is preliminary data.</text>
</comment>
<evidence type="ECO:0000259" key="4">
    <source>
        <dbReference type="PROSITE" id="PS50869"/>
    </source>
</evidence>
<dbReference type="Proteomes" id="UP000663877">
    <property type="component" value="Unassembled WGS sequence"/>
</dbReference>
<dbReference type="GO" id="GO:0004252">
    <property type="term" value="F:serine-type endopeptidase activity"/>
    <property type="evidence" value="ECO:0007669"/>
    <property type="project" value="InterPro"/>
</dbReference>
<dbReference type="PANTHER" id="PTHR24252:SF7">
    <property type="entry name" value="HYALIN"/>
    <property type="match status" value="1"/>
</dbReference>
<dbReference type="InterPro" id="IPR018114">
    <property type="entry name" value="TRYPSIN_HIS"/>
</dbReference>
<protein>
    <submittedName>
        <fullName evidence="5">Uncharacterized protein</fullName>
    </submittedName>
</protein>
<dbReference type="InterPro" id="IPR007084">
    <property type="entry name" value="BRICHOS_dom"/>
</dbReference>
<evidence type="ECO:0000259" key="3">
    <source>
        <dbReference type="PROSITE" id="PS50240"/>
    </source>
</evidence>
<dbReference type="SMART" id="SM00020">
    <property type="entry name" value="Tryp_SPc"/>
    <property type="match status" value="1"/>
</dbReference>
<dbReference type="InterPro" id="IPR001314">
    <property type="entry name" value="Peptidase_S1A"/>
</dbReference>
<dbReference type="EMBL" id="CAJNOM010000505">
    <property type="protein sequence ID" value="CAF1474968.1"/>
    <property type="molecule type" value="Genomic_DNA"/>
</dbReference>
<sequence length="571" mass="63405">MNSFVVSVLLAFSILVLISNASNCGIRSKSRIAGGDESAIGSWPWMISLRAKDFPQHLCGGSLIHRKYVLTAGHCTFLFLPSQYEVHIGLHYQNSTDHFISPVKTIYRHSNYTSTVEFSQTVYDFAVLELERDTEDKFNTICLPTLMENLNVASKINTTTLGWGRTSPNATSLSQTLQEVTLVLLNSSSKECIKTDQGPLIVNDSLQLCAGRLEGGFGTCGSDSGGPLMVQCPLDSRWYLIGITSYAWGCGLPASPTIFLRVSAYIPWMTENIPELFIIQPSSTMPTTLLTTTTTTTRATISIEQTTNFNPASSVASIKFINRISNETISQYDDLQVMEVPEHGDRAHIIVYLDFRSDLQLIKNVKDQKCQLSNMEQETKIAYPRLFLSESSGDGFAVPDLPIDASNVEKIHIFKLEREETIQNTSYLRSELQQACAGLPVHWADSVDEKDLDRMTENGEIFYDRTENTILKPANAESRLSRGNSCNPNPQGLPPSQYDCHGMCVNQKCRMSSESGYYFIMCPMNGNIGQSCSQHMLHMGGQCKLCCDDPGSSCSAPTNGGYWQRCDCVKW</sequence>
<feature type="chain" id="PRO_5036409227" evidence="2">
    <location>
        <begin position="22"/>
        <end position="571"/>
    </location>
</feature>
<proteinExistence type="predicted"/>
<evidence type="ECO:0000313" key="8">
    <source>
        <dbReference type="Proteomes" id="UP000663832"/>
    </source>
</evidence>
<dbReference type="EMBL" id="CAJNOI010000009">
    <property type="protein sequence ID" value="CAF0777700.1"/>
    <property type="molecule type" value="Genomic_DNA"/>
</dbReference>
<dbReference type="PRINTS" id="PR00722">
    <property type="entry name" value="CHYMOTRYPSIN"/>
</dbReference>
<organism evidence="5 9">
    <name type="scientific">Adineta steineri</name>
    <dbReference type="NCBI Taxonomy" id="433720"/>
    <lineage>
        <taxon>Eukaryota</taxon>
        <taxon>Metazoa</taxon>
        <taxon>Spiralia</taxon>
        <taxon>Gnathifera</taxon>
        <taxon>Rotifera</taxon>
        <taxon>Eurotatoria</taxon>
        <taxon>Bdelloidea</taxon>
        <taxon>Adinetida</taxon>
        <taxon>Adinetidae</taxon>
        <taxon>Adineta</taxon>
    </lineage>
</organism>
<dbReference type="Gene3D" id="2.40.10.10">
    <property type="entry name" value="Trypsin-like serine proteases"/>
    <property type="match status" value="1"/>
</dbReference>
<gene>
    <name evidence="5" type="ORF">BJG266_LOCUS3941</name>
    <name evidence="7" type="ORF">QVE165_LOCUS41847</name>
    <name evidence="6" type="ORF">QVE165_LOCUS9884</name>
</gene>
<dbReference type="GO" id="GO:0006508">
    <property type="term" value="P:proteolysis"/>
    <property type="evidence" value="ECO:0007669"/>
    <property type="project" value="InterPro"/>
</dbReference>
<feature type="domain" description="Peptidase S1" evidence="3">
    <location>
        <begin position="32"/>
        <end position="274"/>
    </location>
</feature>
<dbReference type="InterPro" id="IPR001254">
    <property type="entry name" value="Trypsin_dom"/>
</dbReference>
<dbReference type="AlphaFoldDB" id="A0A813R2V6"/>
<dbReference type="Proteomes" id="UP000663832">
    <property type="component" value="Unassembled WGS sequence"/>
</dbReference>
<evidence type="ECO:0000313" key="9">
    <source>
        <dbReference type="Proteomes" id="UP000663877"/>
    </source>
</evidence>
<evidence type="ECO:0000256" key="1">
    <source>
        <dbReference type="ARBA" id="ARBA00023157"/>
    </source>
</evidence>
<keyword evidence="2" id="KW-0732">Signal</keyword>
<dbReference type="PROSITE" id="PS50869">
    <property type="entry name" value="BRICHOS"/>
    <property type="match status" value="1"/>
</dbReference>
<dbReference type="InterPro" id="IPR009003">
    <property type="entry name" value="Peptidase_S1_PA"/>
</dbReference>
<dbReference type="PROSITE" id="PS00134">
    <property type="entry name" value="TRYPSIN_HIS"/>
    <property type="match status" value="1"/>
</dbReference>
<dbReference type="EMBL" id="CAJNOM010000045">
    <property type="protein sequence ID" value="CAF0908707.1"/>
    <property type="molecule type" value="Genomic_DNA"/>
</dbReference>
<feature type="domain" description="BRICHOS" evidence="4">
    <location>
        <begin position="343"/>
        <end position="444"/>
    </location>
</feature>
<reference evidence="5" key="1">
    <citation type="submission" date="2021-02" db="EMBL/GenBank/DDBJ databases">
        <authorList>
            <person name="Nowell W R."/>
        </authorList>
    </citation>
    <scope>NUCLEOTIDE SEQUENCE</scope>
</reference>
<dbReference type="CDD" id="cd00190">
    <property type="entry name" value="Tryp_SPc"/>
    <property type="match status" value="1"/>
</dbReference>
<keyword evidence="8" id="KW-1185">Reference proteome</keyword>
<dbReference type="PANTHER" id="PTHR24252">
    <property type="entry name" value="ACROSIN-RELATED"/>
    <property type="match status" value="1"/>
</dbReference>
<name>A0A813R2V6_9BILA</name>
<evidence type="ECO:0000313" key="7">
    <source>
        <dbReference type="EMBL" id="CAF1474968.1"/>
    </source>
</evidence>
<dbReference type="SUPFAM" id="SSF50494">
    <property type="entry name" value="Trypsin-like serine proteases"/>
    <property type="match status" value="1"/>
</dbReference>
<dbReference type="Pfam" id="PF00089">
    <property type="entry name" value="Trypsin"/>
    <property type="match status" value="1"/>
</dbReference>